<dbReference type="Pfam" id="PF22022">
    <property type="entry name" value="Phage_int_M"/>
    <property type="match status" value="1"/>
</dbReference>
<keyword evidence="2" id="KW-0229">DNA integration</keyword>
<dbReference type="InterPro" id="IPR038488">
    <property type="entry name" value="Integrase_DNA-bd_sf"/>
</dbReference>
<dbReference type="InterPro" id="IPR010998">
    <property type="entry name" value="Integrase_recombinase_N"/>
</dbReference>
<comment type="similarity">
    <text evidence="1">Belongs to the 'phage' integrase family.</text>
</comment>
<dbReference type="Proteomes" id="UP000198440">
    <property type="component" value="Unassembled WGS sequence"/>
</dbReference>
<accession>A0A239CGG6</accession>
<dbReference type="GO" id="GO:0015074">
    <property type="term" value="P:DNA integration"/>
    <property type="evidence" value="ECO:0007669"/>
    <property type="project" value="UniProtKB-KW"/>
</dbReference>
<feature type="domain" description="Tyr recombinase" evidence="6">
    <location>
        <begin position="203"/>
        <end position="381"/>
    </location>
</feature>
<reference evidence="8 9" key="1">
    <citation type="submission" date="2017-06" db="EMBL/GenBank/DDBJ databases">
        <authorList>
            <person name="Kim H.J."/>
            <person name="Triplett B.A."/>
        </authorList>
    </citation>
    <scope>NUCLEOTIDE SEQUENCE [LARGE SCALE GENOMIC DNA]</scope>
    <source>
        <strain evidence="8 9">DSM 11445</strain>
    </source>
</reference>
<evidence type="ECO:0000259" key="6">
    <source>
        <dbReference type="PROSITE" id="PS51898"/>
    </source>
</evidence>
<dbReference type="AlphaFoldDB" id="A0A239CGG6"/>
<name>A0A239CGG6_9RHOB</name>
<dbReference type="OrthoDB" id="9795573at2"/>
<evidence type="ECO:0000313" key="8">
    <source>
        <dbReference type="EMBL" id="SNS19326.1"/>
    </source>
</evidence>
<evidence type="ECO:0000259" key="7">
    <source>
        <dbReference type="PROSITE" id="PS51900"/>
    </source>
</evidence>
<dbReference type="PANTHER" id="PTHR30629:SF2">
    <property type="entry name" value="PROPHAGE INTEGRASE INTS-RELATED"/>
    <property type="match status" value="1"/>
</dbReference>
<dbReference type="PROSITE" id="PS51900">
    <property type="entry name" value="CB"/>
    <property type="match status" value="1"/>
</dbReference>
<gene>
    <name evidence="8" type="ORF">SAMN04488078_1006142</name>
</gene>
<dbReference type="Pfam" id="PF13356">
    <property type="entry name" value="Arm-DNA-bind_3"/>
    <property type="match status" value="1"/>
</dbReference>
<dbReference type="SUPFAM" id="SSF56349">
    <property type="entry name" value="DNA breaking-rejoining enzymes"/>
    <property type="match status" value="1"/>
</dbReference>
<dbReference type="InterPro" id="IPR044068">
    <property type="entry name" value="CB"/>
</dbReference>
<dbReference type="EMBL" id="FZON01000006">
    <property type="protein sequence ID" value="SNS19326.1"/>
    <property type="molecule type" value="Genomic_DNA"/>
</dbReference>
<evidence type="ECO:0000256" key="2">
    <source>
        <dbReference type="ARBA" id="ARBA00022908"/>
    </source>
</evidence>
<dbReference type="CDD" id="cd00801">
    <property type="entry name" value="INT_P4_C"/>
    <property type="match status" value="1"/>
</dbReference>
<sequence>MALTDLKIKKAKTGQKPYKLYDSLGLFVLVNPNGSKLWRQKYTFRGKERLLAHGAYPDVSLRAARQKRDAIRVQLAEGTDPTVQKRLDEIEAETKARTTFLLVAEEYLQQAEDRELAEITLKKKRWHIHTLAEALHDRPIADISSAEILHLLKKVEHSGRRETAKKLRGTLSGIFRLAIVTLRAENDPTYAVKEALLPVKVTNRAAIIDEAAFGQFLRDLDEYTGAGVIKDALMFQILTMTRPGEVRGARKQEIDRDKQTWTIPSERTKMRREHVVPLSAPAMAIVERNWPMIDGVELLFPSIHSNRKWLSENAFNSMLRRMGYTKEEVTAHGFRATASTILNNRGYDPDVIEAALAHQDKNAIRRTYNRATYWEQRVEFMRDWADLVGGFRGLCCAKAG</sequence>
<keyword evidence="3 5" id="KW-0238">DNA-binding</keyword>
<evidence type="ECO:0000256" key="3">
    <source>
        <dbReference type="ARBA" id="ARBA00023125"/>
    </source>
</evidence>
<proteinExistence type="inferred from homology"/>
<dbReference type="GO" id="GO:0003677">
    <property type="term" value="F:DNA binding"/>
    <property type="evidence" value="ECO:0007669"/>
    <property type="project" value="UniProtKB-UniRule"/>
</dbReference>
<feature type="domain" description="Core-binding (CB)" evidence="7">
    <location>
        <begin position="98"/>
        <end position="179"/>
    </location>
</feature>
<dbReference type="GO" id="GO:0006310">
    <property type="term" value="P:DNA recombination"/>
    <property type="evidence" value="ECO:0007669"/>
    <property type="project" value="UniProtKB-KW"/>
</dbReference>
<dbReference type="InterPro" id="IPR050808">
    <property type="entry name" value="Phage_Integrase"/>
</dbReference>
<dbReference type="InterPro" id="IPR025166">
    <property type="entry name" value="Integrase_DNA_bind_dom"/>
</dbReference>
<dbReference type="Gene3D" id="1.10.443.10">
    <property type="entry name" value="Intergrase catalytic core"/>
    <property type="match status" value="1"/>
</dbReference>
<dbReference type="InterPro" id="IPR002104">
    <property type="entry name" value="Integrase_catalytic"/>
</dbReference>
<dbReference type="RefSeq" id="WP_089276815.1">
    <property type="nucleotide sequence ID" value="NZ_FZON01000006.1"/>
</dbReference>
<dbReference type="Gene3D" id="1.10.150.130">
    <property type="match status" value="1"/>
</dbReference>
<evidence type="ECO:0000256" key="4">
    <source>
        <dbReference type="ARBA" id="ARBA00023172"/>
    </source>
</evidence>
<dbReference type="Pfam" id="PF00589">
    <property type="entry name" value="Phage_integrase"/>
    <property type="match status" value="1"/>
</dbReference>
<dbReference type="InterPro" id="IPR013762">
    <property type="entry name" value="Integrase-like_cat_sf"/>
</dbReference>
<dbReference type="InterPro" id="IPR053876">
    <property type="entry name" value="Phage_int_M"/>
</dbReference>
<organism evidence="8 9">
    <name type="scientific">Antarctobacter heliothermus</name>
    <dbReference type="NCBI Taxonomy" id="74033"/>
    <lineage>
        <taxon>Bacteria</taxon>
        <taxon>Pseudomonadati</taxon>
        <taxon>Pseudomonadota</taxon>
        <taxon>Alphaproteobacteria</taxon>
        <taxon>Rhodobacterales</taxon>
        <taxon>Roseobacteraceae</taxon>
        <taxon>Antarctobacter</taxon>
    </lineage>
</organism>
<evidence type="ECO:0000256" key="1">
    <source>
        <dbReference type="ARBA" id="ARBA00008857"/>
    </source>
</evidence>
<keyword evidence="4" id="KW-0233">DNA recombination</keyword>
<evidence type="ECO:0000313" key="9">
    <source>
        <dbReference type="Proteomes" id="UP000198440"/>
    </source>
</evidence>
<evidence type="ECO:0000256" key="5">
    <source>
        <dbReference type="PROSITE-ProRule" id="PRU01248"/>
    </source>
</evidence>
<dbReference type="PANTHER" id="PTHR30629">
    <property type="entry name" value="PROPHAGE INTEGRASE"/>
    <property type="match status" value="1"/>
</dbReference>
<dbReference type="PROSITE" id="PS51898">
    <property type="entry name" value="TYR_RECOMBINASE"/>
    <property type="match status" value="1"/>
</dbReference>
<protein>
    <submittedName>
        <fullName evidence="8">Integrase</fullName>
    </submittedName>
</protein>
<dbReference type="Gene3D" id="3.30.160.390">
    <property type="entry name" value="Integrase, DNA-binding domain"/>
    <property type="match status" value="1"/>
</dbReference>
<dbReference type="InterPro" id="IPR011010">
    <property type="entry name" value="DNA_brk_join_enz"/>
</dbReference>